<dbReference type="Gene3D" id="2.130.10.10">
    <property type="entry name" value="YVTN repeat-like/Quinoprotein amine dehydrogenase"/>
    <property type="match status" value="1"/>
</dbReference>
<feature type="region of interest" description="Disordered" evidence="4">
    <location>
        <begin position="314"/>
        <end position="389"/>
    </location>
</feature>
<dbReference type="PROSITE" id="PS51257">
    <property type="entry name" value="PROKAR_LIPOPROTEIN"/>
    <property type="match status" value="1"/>
</dbReference>
<dbReference type="PANTHER" id="PTHR14221">
    <property type="entry name" value="WD REPEAT DOMAIN 44"/>
    <property type="match status" value="1"/>
</dbReference>
<dbReference type="AlphaFoldDB" id="A0A9N7N4H4"/>
<dbReference type="SUPFAM" id="SSF50978">
    <property type="entry name" value="WD40 repeat-like"/>
    <property type="match status" value="1"/>
</dbReference>
<dbReference type="OrthoDB" id="408728at2759"/>
<dbReference type="FunFam" id="2.130.10.10:FF:000329">
    <property type="entry name" value="WD repeat-containing protein 44"/>
    <property type="match status" value="1"/>
</dbReference>
<reference evidence="5" key="1">
    <citation type="submission" date="2019-12" db="EMBL/GenBank/DDBJ databases">
        <authorList>
            <person name="Scholes J."/>
        </authorList>
    </citation>
    <scope>NUCLEOTIDE SEQUENCE</scope>
</reference>
<evidence type="ECO:0000256" key="3">
    <source>
        <dbReference type="PROSITE-ProRule" id="PRU00221"/>
    </source>
</evidence>
<accession>A0A9N7N4H4</accession>
<feature type="repeat" description="WD" evidence="3">
    <location>
        <begin position="411"/>
        <end position="452"/>
    </location>
</feature>
<evidence type="ECO:0000313" key="5">
    <source>
        <dbReference type="EMBL" id="CAA0822584.1"/>
    </source>
</evidence>
<feature type="repeat" description="WD" evidence="3">
    <location>
        <begin position="524"/>
        <end position="564"/>
    </location>
</feature>
<protein>
    <submittedName>
        <fullName evidence="5">Transducin/WD40 repeat-like superfamily protein</fullName>
    </submittedName>
</protein>
<comment type="caution">
    <text evidence="5">The sequence shown here is derived from an EMBL/GenBank/DDBJ whole genome shotgun (WGS) entry which is preliminary data.</text>
</comment>
<dbReference type="PROSITE" id="PS00678">
    <property type="entry name" value="WD_REPEATS_1"/>
    <property type="match status" value="1"/>
</dbReference>
<feature type="compositionally biased region" description="Basic and acidic residues" evidence="4">
    <location>
        <begin position="356"/>
        <end position="369"/>
    </location>
</feature>
<evidence type="ECO:0000313" key="6">
    <source>
        <dbReference type="Proteomes" id="UP001153555"/>
    </source>
</evidence>
<dbReference type="PRINTS" id="PR00320">
    <property type="entry name" value="GPROTEINBRPT"/>
</dbReference>
<dbReference type="InterPro" id="IPR040324">
    <property type="entry name" value="WDR44/Dgr2"/>
</dbReference>
<dbReference type="PROSITE" id="PS50082">
    <property type="entry name" value="WD_REPEATS_2"/>
    <property type="match status" value="3"/>
</dbReference>
<proteinExistence type="predicted"/>
<dbReference type="InterPro" id="IPR015943">
    <property type="entry name" value="WD40/YVTN_repeat-like_dom_sf"/>
</dbReference>
<organism evidence="5 6">
    <name type="scientific">Striga hermonthica</name>
    <name type="common">Purple witchweed</name>
    <name type="synonym">Buchnera hermonthica</name>
    <dbReference type="NCBI Taxonomy" id="68872"/>
    <lineage>
        <taxon>Eukaryota</taxon>
        <taxon>Viridiplantae</taxon>
        <taxon>Streptophyta</taxon>
        <taxon>Embryophyta</taxon>
        <taxon>Tracheophyta</taxon>
        <taxon>Spermatophyta</taxon>
        <taxon>Magnoliopsida</taxon>
        <taxon>eudicotyledons</taxon>
        <taxon>Gunneridae</taxon>
        <taxon>Pentapetalae</taxon>
        <taxon>asterids</taxon>
        <taxon>lamiids</taxon>
        <taxon>Lamiales</taxon>
        <taxon>Orobanchaceae</taxon>
        <taxon>Buchnereae</taxon>
        <taxon>Striga</taxon>
    </lineage>
</organism>
<keyword evidence="6" id="KW-1185">Reference proteome</keyword>
<feature type="compositionally biased region" description="Polar residues" evidence="4">
    <location>
        <begin position="194"/>
        <end position="203"/>
    </location>
</feature>
<dbReference type="PANTHER" id="PTHR14221:SF67">
    <property type="entry name" value="WD REPEAT-CONTAINING PROTEIN 44-LIKE"/>
    <property type="match status" value="1"/>
</dbReference>
<dbReference type="InterPro" id="IPR036322">
    <property type="entry name" value="WD40_repeat_dom_sf"/>
</dbReference>
<dbReference type="InterPro" id="IPR001680">
    <property type="entry name" value="WD40_rpt"/>
</dbReference>
<dbReference type="EMBL" id="CACSLK010023397">
    <property type="protein sequence ID" value="CAA0822584.1"/>
    <property type="molecule type" value="Genomic_DNA"/>
</dbReference>
<sequence length="895" mass="99677">MSRAGEEEDNERFHDSLDRLLSSSNTSCSCSPSNSDDECTSDFTRTVPKFPLGVSRNYDVWVSHPSSVQERRLRLLRGMGLTGDPSLLRHRPSLSFSLSSQHYLSPLEDTFCSTDYSYLKTLDCTSKCVNGCDDNNNCNDRASGVVRSKSDGGCESRRSFQAQPNVSASGGVAGDVNSDDKGKNIQRHCRAERSSCSFISRTDSPYKPPKVKSNINGSNHNRSFSDAHPPRTSGEELCWSLECDGLDDVNGVCKIKNLDNGKEFVVNETREDGTWKKIKEVGTGRHLMTEELSSEMFVGTSPIVQELMRRQNFEARDKDGLNSNADGGVSKSKKRSTWLRSMKNVANSVTGHKERRSSDERDTSSEKGGRRSSSATDDSQDVSFHGPERVRVKNYGKPVKELTALYKSQEIQAHNGSIWAIQFSLDGKYLASAGEDRVIQVWQVVETERKEDFFFHKLEDGNFNLLFLGNGSSEPSSMSPNLDAHSEKKKRGRRLSIGRKSLSFEQILVPETIFGLSEKPLCSFHGHLDDVLDISWSKSQQLLSSSMDKTVRLWDLSSKSCLKIFSHSDYVTCIQFNPVDDRYFISGSLDGKVRIWSIPDRQVVDWNDLHEMVTAACYTPDGQGAIVGSYKGSCRLYSISENKLLRKSQINLQNRRKKSHQKKITGLQFAPGSTSEVLVTSADSRIRVIDGVDLVHKFKGFRNANSQISASLTSNGKYAVSASEDSYVYVWRHEAESRPNRTKGVTVTQSYEFFHCQDVSVAIPWPGSSDKWALQECPAGGQNGTYTQYNEYHPTTPAGETNCSESRSLESLRTNSPLNGHLSCASNGYFFDKISMTWPEEKLLSATAKNASPRVSVDFSNGLYQNRSALGMVIVTAGLKGEIKIFQNFGTPLRI</sequence>
<dbReference type="Pfam" id="PF00400">
    <property type="entry name" value="WD40"/>
    <property type="match status" value="4"/>
</dbReference>
<feature type="region of interest" description="Disordered" evidence="4">
    <location>
        <begin position="145"/>
        <end position="230"/>
    </location>
</feature>
<feature type="compositionally biased region" description="Polar residues" evidence="4">
    <location>
        <begin position="213"/>
        <end position="222"/>
    </location>
</feature>
<feature type="region of interest" description="Disordered" evidence="4">
    <location>
        <begin position="473"/>
        <end position="494"/>
    </location>
</feature>
<dbReference type="PROSITE" id="PS50294">
    <property type="entry name" value="WD_REPEATS_REGION"/>
    <property type="match status" value="3"/>
</dbReference>
<gene>
    <name evidence="5" type="ORF">SHERM_20049</name>
</gene>
<dbReference type="Proteomes" id="UP001153555">
    <property type="component" value="Unassembled WGS sequence"/>
</dbReference>
<feature type="repeat" description="WD" evidence="3">
    <location>
        <begin position="564"/>
        <end position="598"/>
    </location>
</feature>
<name>A0A9N7N4H4_STRHE</name>
<feature type="compositionally biased region" description="Basic and acidic residues" evidence="4">
    <location>
        <begin position="178"/>
        <end position="193"/>
    </location>
</feature>
<feature type="compositionally biased region" description="Basic and acidic residues" evidence="4">
    <location>
        <begin position="148"/>
        <end position="158"/>
    </location>
</feature>
<feature type="compositionally biased region" description="Polar residues" evidence="4">
    <location>
        <begin position="159"/>
        <end position="168"/>
    </location>
</feature>
<dbReference type="InterPro" id="IPR019775">
    <property type="entry name" value="WD40_repeat_CS"/>
</dbReference>
<evidence type="ECO:0000256" key="1">
    <source>
        <dbReference type="ARBA" id="ARBA00022574"/>
    </source>
</evidence>
<dbReference type="SMART" id="SM00320">
    <property type="entry name" value="WD40"/>
    <property type="match status" value="6"/>
</dbReference>
<keyword evidence="1 3" id="KW-0853">WD repeat</keyword>
<keyword evidence="2" id="KW-0677">Repeat</keyword>
<evidence type="ECO:0000256" key="4">
    <source>
        <dbReference type="SAM" id="MobiDB-lite"/>
    </source>
</evidence>
<evidence type="ECO:0000256" key="2">
    <source>
        <dbReference type="ARBA" id="ARBA00022737"/>
    </source>
</evidence>
<dbReference type="InterPro" id="IPR020472">
    <property type="entry name" value="WD40_PAC1"/>
</dbReference>